<organism evidence="2 3">
    <name type="scientific">Saponaria officinalis</name>
    <name type="common">Common soapwort</name>
    <name type="synonym">Lychnis saponaria</name>
    <dbReference type="NCBI Taxonomy" id="3572"/>
    <lineage>
        <taxon>Eukaryota</taxon>
        <taxon>Viridiplantae</taxon>
        <taxon>Streptophyta</taxon>
        <taxon>Embryophyta</taxon>
        <taxon>Tracheophyta</taxon>
        <taxon>Spermatophyta</taxon>
        <taxon>Magnoliopsida</taxon>
        <taxon>eudicotyledons</taxon>
        <taxon>Gunneridae</taxon>
        <taxon>Pentapetalae</taxon>
        <taxon>Caryophyllales</taxon>
        <taxon>Caryophyllaceae</taxon>
        <taxon>Caryophylleae</taxon>
        <taxon>Saponaria</taxon>
    </lineage>
</organism>
<evidence type="ECO:0008006" key="4">
    <source>
        <dbReference type="Google" id="ProtNLM"/>
    </source>
</evidence>
<feature type="region of interest" description="Disordered" evidence="1">
    <location>
        <begin position="480"/>
        <end position="544"/>
    </location>
</feature>
<feature type="region of interest" description="Disordered" evidence="1">
    <location>
        <begin position="572"/>
        <end position="733"/>
    </location>
</feature>
<dbReference type="EMBL" id="JBDFQZ010000002">
    <property type="protein sequence ID" value="KAK9750891.1"/>
    <property type="molecule type" value="Genomic_DNA"/>
</dbReference>
<protein>
    <recommendedName>
        <fullName evidence="4">TPX2 C-terminal domain-containing protein</fullName>
    </recommendedName>
</protein>
<dbReference type="EMBL" id="JBDFQZ010000002">
    <property type="protein sequence ID" value="KAK9750888.1"/>
    <property type="molecule type" value="Genomic_DNA"/>
</dbReference>
<dbReference type="EMBL" id="JBDFQZ010000002">
    <property type="protein sequence ID" value="KAK9750893.1"/>
    <property type="molecule type" value="Genomic_DNA"/>
</dbReference>
<feature type="compositionally biased region" description="Polar residues" evidence="1">
    <location>
        <begin position="572"/>
        <end position="592"/>
    </location>
</feature>
<dbReference type="EMBL" id="JBDFQZ010000002">
    <property type="protein sequence ID" value="KAK9750890.1"/>
    <property type="molecule type" value="Genomic_DNA"/>
</dbReference>
<dbReference type="Proteomes" id="UP001443914">
    <property type="component" value="Unassembled WGS sequence"/>
</dbReference>
<reference evidence="2 3" key="1">
    <citation type="submission" date="2024-03" db="EMBL/GenBank/DDBJ databases">
        <title>WGS assembly of Saponaria officinalis var. Norfolk2.</title>
        <authorList>
            <person name="Jenkins J."/>
            <person name="Shu S."/>
            <person name="Grimwood J."/>
            <person name="Barry K."/>
            <person name="Goodstein D."/>
            <person name="Schmutz J."/>
            <person name="Leebens-Mack J."/>
            <person name="Osbourn A."/>
        </authorList>
    </citation>
    <scope>NUCLEOTIDE SEQUENCE [LARGE SCALE GENOMIC DNA]</scope>
    <source>
        <strain evidence="3">cv. Norfolk2</strain>
        <strain evidence="2">JIC</strain>
        <tissue evidence="2">Leaf</tissue>
    </source>
</reference>
<dbReference type="AlphaFoldDB" id="A0AAW1MSQ0"/>
<proteinExistence type="predicted"/>
<evidence type="ECO:0000313" key="3">
    <source>
        <dbReference type="Proteomes" id="UP001443914"/>
    </source>
</evidence>
<keyword evidence="3" id="KW-1185">Reference proteome</keyword>
<dbReference type="EMBL" id="JBDFQZ010000002">
    <property type="protein sequence ID" value="KAK9750887.1"/>
    <property type="molecule type" value="Genomic_DNA"/>
</dbReference>
<comment type="caution">
    <text evidence="2">The sequence shown here is derived from an EMBL/GenBank/DDBJ whole genome shotgun (WGS) entry which is preliminary data.</text>
</comment>
<dbReference type="EMBL" id="JBDFQZ010000002">
    <property type="protein sequence ID" value="KAK9750895.1"/>
    <property type="molecule type" value="Genomic_DNA"/>
</dbReference>
<sequence>MGEPLVETPKVDYKMGETVTNLACLQQSVSFGRFEHDSLCWERWSTFPSNKYLEEVEKCSTPGSVAQKKAYFEAHYKKIAARRAELLVDQDREREADEIANHEDSASTSLVYEKADIENSVCTTDQLDDEVGSFDGDMVIEHVSVINDSAGVFNQENDVGLIDGEVGGFDGDTIFEHVSVINDSAGVFNQENDVGRIDGEVIVEHVRVKSDTISVFSQEDDLLEHDLRGYVSEHIDITLTVDDVNEVGNLGNECEDVGELKDDDNVIHEVSEAVSVEVTNDANDVHDLRGYVSEHIDITLTVDDVNEVGNLGNECEDVGELKDDDNVIHEVSEAVSVEVTNDANDVNDDADVDEVVKKEIIELTYEPRDVSDLIDGSHTQPLDESYTDELCLGFKIPESGQLKEPVSEIENVPSVGEELPQEMVKRTIAEEESKNLITLASPKKLQKATVAKKTTSATNAKTVPASQIRKKISAVTPKLPILSTPKSTKPETTKLTRSTNRLLEKKENGFTPRSSKKTGEPQSKKVVPTSMHMSLSLGPMSSSQTPFMRKSLIMESMADKDIVKRAFKAFQTTPRMSSSSLAKSPAANQSASRKAEPKGSPANTLPKKNEGIGRAAKTATTRTVQQVTKTSLSPGVKKNFGADQRNAKSLAASFGPRVQLQGNSQKEASKKLESKPKFDATQQHSTLKVEKASQFGTQSQNINTKPQRPSNSVLGYGGSVRKENGTSKIQACG</sequence>
<accession>A0AAW1MSQ0</accession>
<gene>
    <name evidence="2" type="ORF">RND81_02G228600</name>
</gene>
<dbReference type="EMBL" id="JBDFQZ010000002">
    <property type="protein sequence ID" value="KAK9750889.1"/>
    <property type="molecule type" value="Genomic_DNA"/>
</dbReference>
<dbReference type="PANTHER" id="PTHR47286">
    <property type="entry name" value="F3I6.9 PROTEIN"/>
    <property type="match status" value="1"/>
</dbReference>
<feature type="compositionally biased region" description="Basic and acidic residues" evidence="1">
    <location>
        <begin position="667"/>
        <end position="678"/>
    </location>
</feature>
<dbReference type="EMBL" id="JBDFQZ010000002">
    <property type="protein sequence ID" value="KAK9750894.1"/>
    <property type="molecule type" value="Genomic_DNA"/>
</dbReference>
<evidence type="ECO:0000256" key="1">
    <source>
        <dbReference type="SAM" id="MobiDB-lite"/>
    </source>
</evidence>
<feature type="compositionally biased region" description="Polar residues" evidence="1">
    <location>
        <begin position="694"/>
        <end position="713"/>
    </location>
</feature>
<feature type="compositionally biased region" description="Polar residues" evidence="1">
    <location>
        <begin position="618"/>
        <end position="633"/>
    </location>
</feature>
<name>A0AAW1MSQ0_SAPOF</name>
<dbReference type="PANTHER" id="PTHR47286:SF2">
    <property type="entry name" value="F3I6.9 PROTEIN"/>
    <property type="match status" value="1"/>
</dbReference>
<evidence type="ECO:0000313" key="2">
    <source>
        <dbReference type="EMBL" id="KAK9750895.1"/>
    </source>
</evidence>